<dbReference type="PANTHER" id="PTHR10206:SF2">
    <property type="entry name" value="CATHELICIDIN ANTIMICROBIAL PEPTIDE"/>
    <property type="match status" value="1"/>
</dbReference>
<dbReference type="GO" id="GO:0050830">
    <property type="term" value="P:defense response to Gram-positive bacterium"/>
    <property type="evidence" value="ECO:0007669"/>
    <property type="project" value="TreeGrafter"/>
</dbReference>
<evidence type="ECO:0000313" key="9">
    <source>
        <dbReference type="Ensembl" id="ENSSSUP00005018347.1"/>
    </source>
</evidence>
<dbReference type="AlphaFoldDB" id="A0A673UAJ7"/>
<dbReference type="Proteomes" id="UP000472268">
    <property type="component" value="Chromosome 12"/>
</dbReference>
<dbReference type="PROSITE" id="PS00946">
    <property type="entry name" value="CATHELICIDINS_1"/>
    <property type="match status" value="1"/>
</dbReference>
<dbReference type="Pfam" id="PF12153">
    <property type="entry name" value="CAP18_C"/>
    <property type="match status" value="1"/>
</dbReference>
<protein>
    <recommendedName>
        <fullName evidence="8">Cathelicidin antimicrobial peptide C-terminal domain-containing protein</fullName>
    </recommendedName>
</protein>
<accession>A0A673UAJ7</accession>
<keyword evidence="6" id="KW-0044">Antibiotic</keyword>
<dbReference type="Ensembl" id="ENSSSUT00005020941.1">
    <property type="protein sequence ID" value="ENSSSUP00005018347.1"/>
    <property type="gene ID" value="ENSSSUG00005011865.1"/>
</dbReference>
<keyword evidence="3" id="KW-0964">Secreted</keyword>
<evidence type="ECO:0000256" key="2">
    <source>
        <dbReference type="ARBA" id="ARBA00005320"/>
    </source>
</evidence>
<evidence type="ECO:0000256" key="5">
    <source>
        <dbReference type="ARBA" id="ARBA00022729"/>
    </source>
</evidence>
<dbReference type="InterPro" id="IPR001894">
    <property type="entry name" value="Cathelicidin-like"/>
</dbReference>
<keyword evidence="5" id="KW-0732">Signal</keyword>
<reference evidence="9" key="3">
    <citation type="submission" date="2025-09" db="UniProtKB">
        <authorList>
            <consortium name="Ensembl"/>
        </authorList>
    </citation>
    <scope>IDENTIFICATION</scope>
</reference>
<comment type="subcellular location">
    <subcellularLocation>
        <location evidence="1">Secreted</location>
    </subcellularLocation>
</comment>
<reference evidence="9 10" key="1">
    <citation type="submission" date="2019-05" db="EMBL/GenBank/DDBJ databases">
        <title>A Chromosome-scale Meerkat (S. suricatta) Genome Assembly.</title>
        <authorList>
            <person name="Dudchenko O."/>
            <person name="Lieberman Aiden E."/>
            <person name="Tung J."/>
            <person name="Barreiro L.B."/>
            <person name="Clutton-Brock T.H."/>
        </authorList>
    </citation>
    <scope>NUCLEOTIDE SEQUENCE [LARGE SCALE GENOMIC DNA]</scope>
</reference>
<dbReference type="GO" id="GO:0001530">
    <property type="term" value="F:lipopolysaccharide binding"/>
    <property type="evidence" value="ECO:0007669"/>
    <property type="project" value="TreeGrafter"/>
</dbReference>
<reference evidence="9" key="2">
    <citation type="submission" date="2025-08" db="UniProtKB">
        <authorList>
            <consortium name="Ensembl"/>
        </authorList>
    </citation>
    <scope>IDENTIFICATION</scope>
</reference>
<dbReference type="FunFam" id="3.10.450.10:FF:000003">
    <property type="entry name" value="Cathelicidin antimicrobial peptide"/>
    <property type="match status" value="1"/>
</dbReference>
<evidence type="ECO:0000259" key="8">
    <source>
        <dbReference type="Pfam" id="PF12153"/>
    </source>
</evidence>
<dbReference type="InterPro" id="IPR022746">
    <property type="entry name" value="Cathlecidin_C"/>
</dbReference>
<evidence type="ECO:0000256" key="4">
    <source>
        <dbReference type="ARBA" id="ARBA00022529"/>
    </source>
</evidence>
<dbReference type="SUPFAM" id="SSF54403">
    <property type="entry name" value="Cystatin/monellin"/>
    <property type="match status" value="1"/>
</dbReference>
<dbReference type="Pfam" id="PF00666">
    <property type="entry name" value="Cathelicidins"/>
    <property type="match status" value="1"/>
</dbReference>
<gene>
    <name evidence="9" type="primary">CAMP</name>
</gene>
<organism evidence="9 10">
    <name type="scientific">Suricata suricatta</name>
    <name type="common">Meerkat</name>
    <dbReference type="NCBI Taxonomy" id="37032"/>
    <lineage>
        <taxon>Eukaryota</taxon>
        <taxon>Metazoa</taxon>
        <taxon>Chordata</taxon>
        <taxon>Craniata</taxon>
        <taxon>Vertebrata</taxon>
        <taxon>Euteleostomi</taxon>
        <taxon>Mammalia</taxon>
        <taxon>Eutheria</taxon>
        <taxon>Laurasiatheria</taxon>
        <taxon>Carnivora</taxon>
        <taxon>Feliformia</taxon>
        <taxon>Herpestidae</taxon>
        <taxon>Suricata</taxon>
    </lineage>
</organism>
<feature type="domain" description="Cathelicidin antimicrobial peptide C-terminal" evidence="8">
    <location>
        <begin position="171"/>
        <end position="198"/>
    </location>
</feature>
<dbReference type="InterPro" id="IPR018216">
    <property type="entry name" value="Cathelicidin_CS"/>
</dbReference>
<keyword evidence="7" id="KW-1015">Disulfide bond</keyword>
<name>A0A673UAJ7_SURSU</name>
<keyword evidence="10" id="KW-1185">Reference proteome</keyword>
<comment type="similarity">
    <text evidence="2">Belongs to the cathelicidin family.</text>
</comment>
<dbReference type="GO" id="GO:0050829">
    <property type="term" value="P:defense response to Gram-negative bacterium"/>
    <property type="evidence" value="ECO:0007669"/>
    <property type="project" value="TreeGrafter"/>
</dbReference>
<keyword evidence="4" id="KW-0929">Antimicrobial</keyword>
<evidence type="ECO:0000256" key="1">
    <source>
        <dbReference type="ARBA" id="ARBA00004613"/>
    </source>
</evidence>
<dbReference type="Gene3D" id="3.10.450.10">
    <property type="match status" value="1"/>
</dbReference>
<dbReference type="InterPro" id="IPR046350">
    <property type="entry name" value="Cystatin_sf"/>
</dbReference>
<evidence type="ECO:0000256" key="6">
    <source>
        <dbReference type="ARBA" id="ARBA00023022"/>
    </source>
</evidence>
<sequence length="205" mass="22469">MVGGSGRLLVGSLHQAQAGHKGGTRRLGGGLLGTMETQKDGLSLGQWSLLLLLLGLVITPAASQALSYQEAVLRAVDGFNQRSSEKNLYRLLQLESQPEGDGDPTTPKPVSFTVKETVCPKTTRKPLEQCDFKDNGLVKQCDGTVILDQDNGYFDINCDKSLQVRKLGQLRDLIKKGGQKIGEKIQRIGERIHDFFTNLHPREEA</sequence>
<evidence type="ECO:0000256" key="3">
    <source>
        <dbReference type="ARBA" id="ARBA00022525"/>
    </source>
</evidence>
<dbReference type="GO" id="GO:0061844">
    <property type="term" value="P:antimicrobial humoral immune response mediated by antimicrobial peptide"/>
    <property type="evidence" value="ECO:0007669"/>
    <property type="project" value="TreeGrafter"/>
</dbReference>
<dbReference type="PANTHER" id="PTHR10206">
    <property type="entry name" value="CATHELICIDIN"/>
    <property type="match status" value="1"/>
</dbReference>
<dbReference type="GO" id="GO:0045087">
    <property type="term" value="P:innate immune response"/>
    <property type="evidence" value="ECO:0007669"/>
    <property type="project" value="TreeGrafter"/>
</dbReference>
<evidence type="ECO:0000313" key="10">
    <source>
        <dbReference type="Proteomes" id="UP000472268"/>
    </source>
</evidence>
<proteinExistence type="inferred from homology"/>
<evidence type="ECO:0000256" key="7">
    <source>
        <dbReference type="ARBA" id="ARBA00023157"/>
    </source>
</evidence>
<dbReference type="GO" id="GO:0005615">
    <property type="term" value="C:extracellular space"/>
    <property type="evidence" value="ECO:0007669"/>
    <property type="project" value="TreeGrafter"/>
</dbReference>